<gene>
    <name evidence="1" type="ORF">C427_4309</name>
</gene>
<dbReference type="PATRIC" id="fig|1129794.4.peg.4288"/>
<name>K6Z008_9ALTE</name>
<dbReference type="Proteomes" id="UP000011864">
    <property type="component" value="Chromosome"/>
</dbReference>
<dbReference type="KEGG" id="gps:C427_4309"/>
<dbReference type="HOGENOM" id="CLU_3138798_0_0_6"/>
<dbReference type="AlphaFoldDB" id="K6Z008"/>
<accession>K6Z008</accession>
<reference evidence="1 2" key="1">
    <citation type="journal article" date="2013" name="Genome Announc.">
        <title>Complete Genome Sequence of Glaciecola psychrophila Strain 170T.</title>
        <authorList>
            <person name="Yin J."/>
            <person name="Chen J."/>
            <person name="Liu G."/>
            <person name="Yu Y."/>
            <person name="Song L."/>
            <person name="Wang X."/>
            <person name="Qu X."/>
        </authorList>
    </citation>
    <scope>NUCLEOTIDE SEQUENCE [LARGE SCALE GENOMIC DNA]</scope>
    <source>
        <strain evidence="1 2">170</strain>
    </source>
</reference>
<proteinExistence type="predicted"/>
<organism evidence="1 2">
    <name type="scientific">Paraglaciecola psychrophila 170</name>
    <dbReference type="NCBI Taxonomy" id="1129794"/>
    <lineage>
        <taxon>Bacteria</taxon>
        <taxon>Pseudomonadati</taxon>
        <taxon>Pseudomonadota</taxon>
        <taxon>Gammaproteobacteria</taxon>
        <taxon>Alteromonadales</taxon>
        <taxon>Alteromonadaceae</taxon>
        <taxon>Paraglaciecola</taxon>
    </lineage>
</organism>
<evidence type="ECO:0000313" key="1">
    <source>
        <dbReference type="EMBL" id="AGH46411.1"/>
    </source>
</evidence>
<evidence type="ECO:0000313" key="2">
    <source>
        <dbReference type="Proteomes" id="UP000011864"/>
    </source>
</evidence>
<keyword evidence="2" id="KW-1185">Reference proteome</keyword>
<protein>
    <submittedName>
        <fullName evidence="1">Uncharacterized protein</fullName>
    </submittedName>
</protein>
<dbReference type="STRING" id="1129794.C427_4309"/>
<dbReference type="EMBL" id="CP003837">
    <property type="protein sequence ID" value="AGH46411.1"/>
    <property type="molecule type" value="Genomic_DNA"/>
</dbReference>
<sequence length="49" mass="5504">MLKNSHYRWSLQSSDTYNILPIIHKGTISGDVGGLLGGQYGYIDDNNKY</sequence>